<sequence length="309" mass="36060">MANEDQNYARWLRESEREDTQLVPDCEGNTIRLHDLGNGEYYPGFSNIKARLERMKTFKAREDDIWINSFTRSGNNWHQEIVTMILQSSPKATSAMLKTNNSFETWDLELFDAKPSPRTINAHLIHSRIPPDVWMKKSKIIYIMRNPKDVAVSNYNCVLDIDFMYGYTGTFNGFISLFLEGKVGRGSWFSHVGDWWKKEKENPNVLFLTYERSKRDLESTVRRISEFLGRDLTADVIQSIVDQCCFNVMKEHKGSVAKDIMREGAHGFYRKGEVGDWKNWFTVAQSEKFDAVYQEKMKDVDDIPIQFTI</sequence>
<comment type="caution">
    <text evidence="3">The sequence shown here is derived from an EMBL/GenBank/DDBJ whole genome shotgun (WGS) entry which is preliminary data.</text>
</comment>
<evidence type="ECO:0000313" key="4">
    <source>
        <dbReference type="Proteomes" id="UP000749559"/>
    </source>
</evidence>
<dbReference type="AlphaFoldDB" id="A0A8J1XMV3"/>
<name>A0A8J1XMV3_OWEFU</name>
<gene>
    <name evidence="3" type="ORF">OFUS_LOCUS5342</name>
</gene>
<keyword evidence="2" id="KW-0808">Transferase</keyword>
<dbReference type="Proteomes" id="UP000749559">
    <property type="component" value="Unassembled WGS sequence"/>
</dbReference>
<dbReference type="Gene3D" id="3.40.50.300">
    <property type="entry name" value="P-loop containing nucleotide triphosphate hydrolases"/>
    <property type="match status" value="1"/>
</dbReference>
<dbReference type="EMBL" id="CAIIXF020000002">
    <property type="protein sequence ID" value="CAH1778419.1"/>
    <property type="molecule type" value="Genomic_DNA"/>
</dbReference>
<accession>A0A8J1XMV3</accession>
<dbReference type="SUPFAM" id="SSF52540">
    <property type="entry name" value="P-loop containing nucleoside triphosphate hydrolases"/>
    <property type="match status" value="1"/>
</dbReference>
<evidence type="ECO:0000256" key="1">
    <source>
        <dbReference type="ARBA" id="ARBA00005771"/>
    </source>
</evidence>
<protein>
    <submittedName>
        <fullName evidence="3">Uncharacterized protein</fullName>
    </submittedName>
</protein>
<dbReference type="InterPro" id="IPR000863">
    <property type="entry name" value="Sulfotransferase_dom"/>
</dbReference>
<dbReference type="PANTHER" id="PTHR11783">
    <property type="entry name" value="SULFOTRANSFERASE SULT"/>
    <property type="match status" value="1"/>
</dbReference>
<dbReference type="InterPro" id="IPR027417">
    <property type="entry name" value="P-loop_NTPase"/>
</dbReference>
<evidence type="ECO:0000256" key="2">
    <source>
        <dbReference type="ARBA" id="ARBA00022679"/>
    </source>
</evidence>
<dbReference type="GO" id="GO:0008146">
    <property type="term" value="F:sulfotransferase activity"/>
    <property type="evidence" value="ECO:0007669"/>
    <property type="project" value="InterPro"/>
</dbReference>
<comment type="similarity">
    <text evidence="1">Belongs to the sulfotransferase 1 family.</text>
</comment>
<keyword evidence="4" id="KW-1185">Reference proteome</keyword>
<evidence type="ECO:0000313" key="3">
    <source>
        <dbReference type="EMBL" id="CAH1778419.1"/>
    </source>
</evidence>
<proteinExistence type="inferred from homology"/>
<dbReference type="OrthoDB" id="205623at2759"/>
<organism evidence="3 4">
    <name type="scientific">Owenia fusiformis</name>
    <name type="common">Polychaete worm</name>
    <dbReference type="NCBI Taxonomy" id="6347"/>
    <lineage>
        <taxon>Eukaryota</taxon>
        <taxon>Metazoa</taxon>
        <taxon>Spiralia</taxon>
        <taxon>Lophotrochozoa</taxon>
        <taxon>Annelida</taxon>
        <taxon>Polychaeta</taxon>
        <taxon>Sedentaria</taxon>
        <taxon>Canalipalpata</taxon>
        <taxon>Sabellida</taxon>
        <taxon>Oweniida</taxon>
        <taxon>Oweniidae</taxon>
        <taxon>Owenia</taxon>
    </lineage>
</organism>
<dbReference type="Pfam" id="PF00685">
    <property type="entry name" value="Sulfotransfer_1"/>
    <property type="match status" value="1"/>
</dbReference>
<reference evidence="3" key="1">
    <citation type="submission" date="2022-03" db="EMBL/GenBank/DDBJ databases">
        <authorList>
            <person name="Martin C."/>
        </authorList>
    </citation>
    <scope>NUCLEOTIDE SEQUENCE</scope>
</reference>